<keyword evidence="1" id="KW-1133">Transmembrane helix</keyword>
<keyword evidence="3" id="KW-1185">Reference proteome</keyword>
<dbReference type="AlphaFoldDB" id="A0A7Y0QHQ6"/>
<reference evidence="2 3" key="1">
    <citation type="submission" date="2020-04" db="EMBL/GenBank/DDBJ databases">
        <title>Sequencing and Assembly of C. fimi.</title>
        <authorList>
            <person name="Ramsey A.R."/>
        </authorList>
    </citation>
    <scope>NUCLEOTIDE SEQUENCE [LARGE SCALE GENOMIC DNA]</scope>
    <source>
        <strain evidence="2 3">SB</strain>
    </source>
</reference>
<accession>A0A7Y0QHQ6</accession>
<evidence type="ECO:0000256" key="1">
    <source>
        <dbReference type="SAM" id="Phobius"/>
    </source>
</evidence>
<sequence>MGINDGADAPTRTGFRPRFSLRTLITQNVSFPCGFSIVVVSGLMSDAGPATMRHIATRRRGTEGKSGPKEARMSFTRGIRLRRSSAQWRERAGMSPSGAGHGGRAVRSALLAVAALLLMTAQALPAAANPQETDEGRLLVVQAVSLIANRAAPETVQDRIQDSLMAPDLTGVDLDKVEAALALVEESPGDPEALGEARGLLESAVSIRAATGYGEIPEPGEVGTGEQFAAGIATGTTVILDPLDPELGIGDAGDVILIVLAAGSIVLGLYLSRRWRPDHTVSELRREVQS</sequence>
<dbReference type="Proteomes" id="UP000562124">
    <property type="component" value="Unassembled WGS sequence"/>
</dbReference>
<feature type="transmembrane region" description="Helical" evidence="1">
    <location>
        <begin position="252"/>
        <end position="271"/>
    </location>
</feature>
<keyword evidence="1" id="KW-0812">Transmembrane</keyword>
<evidence type="ECO:0000313" key="3">
    <source>
        <dbReference type="Proteomes" id="UP000562124"/>
    </source>
</evidence>
<dbReference type="EMBL" id="JABCJJ010000004">
    <property type="protein sequence ID" value="NMR19397.1"/>
    <property type="molecule type" value="Genomic_DNA"/>
</dbReference>
<dbReference type="RefSeq" id="WP_169323669.1">
    <property type="nucleotide sequence ID" value="NZ_JABCJJ010000004.1"/>
</dbReference>
<gene>
    <name evidence="2" type="ORF">HIR71_04040</name>
</gene>
<comment type="caution">
    <text evidence="2">The sequence shown here is derived from an EMBL/GenBank/DDBJ whole genome shotgun (WGS) entry which is preliminary data.</text>
</comment>
<evidence type="ECO:0000313" key="2">
    <source>
        <dbReference type="EMBL" id="NMR19397.1"/>
    </source>
</evidence>
<organism evidence="2 3">
    <name type="scientific">Cellulomonas fimi</name>
    <dbReference type="NCBI Taxonomy" id="1708"/>
    <lineage>
        <taxon>Bacteria</taxon>
        <taxon>Bacillati</taxon>
        <taxon>Actinomycetota</taxon>
        <taxon>Actinomycetes</taxon>
        <taxon>Micrococcales</taxon>
        <taxon>Cellulomonadaceae</taxon>
        <taxon>Cellulomonas</taxon>
    </lineage>
</organism>
<protein>
    <submittedName>
        <fullName evidence="2">Uncharacterized protein</fullName>
    </submittedName>
</protein>
<name>A0A7Y0QHQ6_CELFI</name>
<proteinExistence type="predicted"/>
<keyword evidence="1" id="KW-0472">Membrane</keyword>